<name>A0A8S5N412_9CAUD</name>
<protein>
    <submittedName>
        <fullName evidence="1">Uncharacterized protein</fullName>
    </submittedName>
</protein>
<sequence>MNYGKYLGQIEKAHTKRKLAKLLELIGNDFSGISSRQYEELKFLIIYKMSA</sequence>
<proteinExistence type="predicted"/>
<organism evidence="1">
    <name type="scientific">Siphoviridae sp. ctv0N24</name>
    <dbReference type="NCBI Taxonomy" id="2826509"/>
    <lineage>
        <taxon>Viruses</taxon>
        <taxon>Duplodnaviria</taxon>
        <taxon>Heunggongvirae</taxon>
        <taxon>Uroviricota</taxon>
        <taxon>Caudoviricetes</taxon>
    </lineage>
</organism>
<accession>A0A8S5N412</accession>
<evidence type="ECO:0000313" key="1">
    <source>
        <dbReference type="EMBL" id="DAD89063.1"/>
    </source>
</evidence>
<dbReference type="EMBL" id="BK015052">
    <property type="protein sequence ID" value="DAD89063.1"/>
    <property type="molecule type" value="Genomic_DNA"/>
</dbReference>
<reference evidence="1" key="1">
    <citation type="journal article" date="2021" name="Proc. Natl. Acad. Sci. U.S.A.">
        <title>A Catalog of Tens of Thousands of Viruses from Human Metagenomes Reveals Hidden Associations with Chronic Diseases.</title>
        <authorList>
            <person name="Tisza M.J."/>
            <person name="Buck C.B."/>
        </authorList>
    </citation>
    <scope>NUCLEOTIDE SEQUENCE</scope>
    <source>
        <strain evidence="1">Ctv0N24</strain>
    </source>
</reference>